<dbReference type="AlphaFoldDB" id="A0A7Y8BJV3"/>
<protein>
    <submittedName>
        <fullName evidence="1">Nitrile hydratase</fullName>
    </submittedName>
</protein>
<sequence>MPHSNTYYQERLAVILNRAISDESFAAQLQTNPTNAGKDLDLTLRIDEVVALKGLDLVQLAVASKALRSPLAARATFDQQQVRTD</sequence>
<evidence type="ECO:0000313" key="1">
    <source>
        <dbReference type="EMBL" id="NWB46272.1"/>
    </source>
</evidence>
<dbReference type="GO" id="GO:0003824">
    <property type="term" value="F:catalytic activity"/>
    <property type="evidence" value="ECO:0007669"/>
    <property type="project" value="InterPro"/>
</dbReference>
<dbReference type="Proteomes" id="UP000582981">
    <property type="component" value="Unassembled WGS sequence"/>
</dbReference>
<dbReference type="GO" id="GO:0046914">
    <property type="term" value="F:transition metal ion binding"/>
    <property type="evidence" value="ECO:0007669"/>
    <property type="project" value="InterPro"/>
</dbReference>
<organism evidence="1 2">
    <name type="scientific">Pseudomonas gingeri</name>
    <dbReference type="NCBI Taxonomy" id="117681"/>
    <lineage>
        <taxon>Bacteria</taxon>
        <taxon>Pseudomonadati</taxon>
        <taxon>Pseudomonadota</taxon>
        <taxon>Gammaproteobacteria</taxon>
        <taxon>Pseudomonadales</taxon>
        <taxon>Pseudomonadaceae</taxon>
        <taxon>Pseudomonas</taxon>
    </lineage>
</organism>
<dbReference type="NCBIfam" id="NF038399">
    <property type="entry name" value="NH_RiPP_Os17"/>
    <property type="match status" value="1"/>
</dbReference>
<proteinExistence type="predicted"/>
<reference evidence="1 2" key="1">
    <citation type="submission" date="2020-04" db="EMBL/GenBank/DDBJ databases">
        <title>Molecular characterization of pseudomonads from Agaricus bisporus reveal novel blotch 2 pathogens in Western Europe.</title>
        <authorList>
            <person name="Taparia T."/>
            <person name="Krijger M."/>
            <person name="Haynes E."/>
            <person name="Elpinstone J.G."/>
            <person name="Noble R."/>
            <person name="Van Der Wolf J."/>
        </authorList>
    </citation>
    <scope>NUCLEOTIDE SEQUENCE [LARGE SCALE GENOMIC DNA]</scope>
    <source>
        <strain evidence="1 2">F1001</strain>
    </source>
</reference>
<dbReference type="EMBL" id="JACAPU010000011">
    <property type="protein sequence ID" value="NWB46272.1"/>
    <property type="molecule type" value="Genomic_DNA"/>
</dbReference>
<name>A0A7Y8BJV3_9PSED</name>
<comment type="caution">
    <text evidence="1">The sequence shown here is derived from an EMBL/GenBank/DDBJ whole genome shotgun (WGS) entry which is preliminary data.</text>
</comment>
<gene>
    <name evidence="1" type="ORF">HX829_07185</name>
</gene>
<accession>A0A7Y8BJV3</accession>
<dbReference type="RefSeq" id="WP_177143666.1">
    <property type="nucleotide sequence ID" value="NZ_JACAPU010000011.1"/>
</dbReference>
<dbReference type="InterPro" id="IPR036648">
    <property type="entry name" value="CN_Hdrase_a/SCN_Hdrase_g_sf"/>
</dbReference>
<evidence type="ECO:0000313" key="2">
    <source>
        <dbReference type="Proteomes" id="UP000582981"/>
    </source>
</evidence>
<dbReference type="SUPFAM" id="SSF56209">
    <property type="entry name" value="Nitrile hydratase alpha chain"/>
    <property type="match status" value="1"/>
</dbReference>